<feature type="compositionally biased region" description="Low complexity" evidence="1">
    <location>
        <begin position="151"/>
        <end position="162"/>
    </location>
</feature>
<keyword evidence="3" id="KW-1185">Reference proteome</keyword>
<sequence>NDNNNKKSQSKHATILPGNFDTVEKQEAMSQLSSVHISKVEFSKTEYLDSESVTQRPIHFAFLQEASTQVPQSMTKDNEDEDTHHGKEESTKEQREQSHTSYGSDIDANGNTDHDADNDDNDNENENDENENDNDNDNGDWFQWENKHQYNNIGNDNDNGNGSEEDFVSTMDMDADMNEMDQANASGIDSNEDQNEDEQTKEMSQTQSLDTIGTATKANMRGGMEYDEKDGDLEAGGVTEGEDNDDGLERKKSEPGKAKYKNKKQLELMNKQNNLTVDKGMTRLKKPHSKKQTKSKSITNSGIVSDQKETYYPDTSVSRDQSDASQINNKQPYKQNQSNPKQQITTQDRDSRNTQQTLYTKKSTHDETWENLDEQQRMKILLKLYHTPNVSNDLSLRWNWNEVTLRPNRNISKKKKAQIFFFL</sequence>
<feature type="compositionally biased region" description="Acidic residues" evidence="1">
    <location>
        <begin position="116"/>
        <end position="138"/>
    </location>
</feature>
<dbReference type="Proteomes" id="UP000023152">
    <property type="component" value="Unassembled WGS sequence"/>
</dbReference>
<feature type="region of interest" description="Disordered" evidence="1">
    <location>
        <begin position="64"/>
        <end position="366"/>
    </location>
</feature>
<dbReference type="EMBL" id="ASPP01004883">
    <property type="protein sequence ID" value="ETO31500.1"/>
    <property type="molecule type" value="Genomic_DNA"/>
</dbReference>
<feature type="compositionally biased region" description="Polar residues" evidence="1">
    <location>
        <begin position="202"/>
        <end position="217"/>
    </location>
</feature>
<feature type="compositionally biased region" description="Polar residues" evidence="1">
    <location>
        <begin position="313"/>
        <end position="346"/>
    </location>
</feature>
<feature type="compositionally biased region" description="Basic and acidic residues" evidence="1">
    <location>
        <begin position="82"/>
        <end position="98"/>
    </location>
</feature>
<name>X6NYW8_RETFI</name>
<dbReference type="AlphaFoldDB" id="X6NYW8"/>
<evidence type="ECO:0000313" key="2">
    <source>
        <dbReference type="EMBL" id="ETO31500.1"/>
    </source>
</evidence>
<organism evidence="2 3">
    <name type="scientific">Reticulomyxa filosa</name>
    <dbReference type="NCBI Taxonomy" id="46433"/>
    <lineage>
        <taxon>Eukaryota</taxon>
        <taxon>Sar</taxon>
        <taxon>Rhizaria</taxon>
        <taxon>Retaria</taxon>
        <taxon>Foraminifera</taxon>
        <taxon>Monothalamids</taxon>
        <taxon>Reticulomyxidae</taxon>
        <taxon>Reticulomyxa</taxon>
    </lineage>
</organism>
<protein>
    <submittedName>
        <fullName evidence="2">Uncharacterized protein</fullName>
    </submittedName>
</protein>
<proteinExistence type="predicted"/>
<reference evidence="2 3" key="1">
    <citation type="journal article" date="2013" name="Curr. Biol.">
        <title>The Genome of the Foraminiferan Reticulomyxa filosa.</title>
        <authorList>
            <person name="Glockner G."/>
            <person name="Hulsmann N."/>
            <person name="Schleicher M."/>
            <person name="Noegel A.A."/>
            <person name="Eichinger L."/>
            <person name="Gallinger C."/>
            <person name="Pawlowski J."/>
            <person name="Sierra R."/>
            <person name="Euteneuer U."/>
            <person name="Pillet L."/>
            <person name="Moustafa A."/>
            <person name="Platzer M."/>
            <person name="Groth M."/>
            <person name="Szafranski K."/>
            <person name="Schliwa M."/>
        </authorList>
    </citation>
    <scope>NUCLEOTIDE SEQUENCE [LARGE SCALE GENOMIC DNA]</scope>
</reference>
<feature type="non-terminal residue" evidence="2">
    <location>
        <position position="423"/>
    </location>
</feature>
<feature type="compositionally biased region" description="Basic residues" evidence="1">
    <location>
        <begin position="282"/>
        <end position="294"/>
    </location>
</feature>
<evidence type="ECO:0000256" key="1">
    <source>
        <dbReference type="SAM" id="MobiDB-lite"/>
    </source>
</evidence>
<feature type="compositionally biased region" description="Acidic residues" evidence="1">
    <location>
        <begin position="163"/>
        <end position="179"/>
    </location>
</feature>
<accession>X6NYW8</accession>
<feature type="compositionally biased region" description="Polar residues" evidence="1">
    <location>
        <begin position="65"/>
        <end position="75"/>
    </location>
</feature>
<gene>
    <name evidence="2" type="ORF">RFI_05620</name>
</gene>
<comment type="caution">
    <text evidence="2">The sequence shown here is derived from an EMBL/GenBank/DDBJ whole genome shotgun (WGS) entry which is preliminary data.</text>
</comment>
<evidence type="ECO:0000313" key="3">
    <source>
        <dbReference type="Proteomes" id="UP000023152"/>
    </source>
</evidence>
<feature type="compositionally biased region" description="Acidic residues" evidence="1">
    <location>
        <begin position="190"/>
        <end position="199"/>
    </location>
</feature>
<feature type="compositionally biased region" description="Basic and acidic residues" evidence="1">
    <location>
        <begin position="247"/>
        <end position="257"/>
    </location>
</feature>
<feature type="non-terminal residue" evidence="2">
    <location>
        <position position="1"/>
    </location>
</feature>